<dbReference type="GO" id="GO:0006914">
    <property type="term" value="P:autophagy"/>
    <property type="evidence" value="ECO:0007669"/>
    <property type="project" value="EnsemblFungi"/>
</dbReference>
<name>A0A1X2IKW5_9FUNG</name>
<gene>
    <name evidence="8" type="ORF">BCR42DRAFT_373708</name>
</gene>
<dbReference type="GO" id="GO:0003755">
    <property type="term" value="F:peptidyl-prolyl cis-trans isomerase activity"/>
    <property type="evidence" value="ECO:0007669"/>
    <property type="project" value="UniProtKB-KW"/>
</dbReference>
<dbReference type="GO" id="GO:0000785">
    <property type="term" value="C:chromatin"/>
    <property type="evidence" value="ECO:0007669"/>
    <property type="project" value="EnsemblFungi"/>
</dbReference>
<dbReference type="FunFam" id="1.20.120.1150:FF:000002">
    <property type="entry name" value="Serine/threonine-protein phosphatase 2A activator"/>
    <property type="match status" value="1"/>
</dbReference>
<evidence type="ECO:0000256" key="2">
    <source>
        <dbReference type="ARBA" id="ARBA00004496"/>
    </source>
</evidence>
<dbReference type="PANTHER" id="PTHR10012:SF0">
    <property type="entry name" value="SERINE_THREONINE-PROTEIN PHOSPHATASE 2A ACTIVATOR"/>
    <property type="match status" value="1"/>
</dbReference>
<evidence type="ECO:0000313" key="8">
    <source>
        <dbReference type="EMBL" id="ORZ18160.1"/>
    </source>
</evidence>
<comment type="catalytic activity">
    <reaction evidence="1 7">
        <text>[protein]-peptidylproline (omega=180) = [protein]-peptidylproline (omega=0)</text>
        <dbReference type="Rhea" id="RHEA:16237"/>
        <dbReference type="Rhea" id="RHEA-COMP:10747"/>
        <dbReference type="Rhea" id="RHEA-COMP:10748"/>
        <dbReference type="ChEBI" id="CHEBI:83833"/>
        <dbReference type="ChEBI" id="CHEBI:83834"/>
        <dbReference type="EC" id="5.2.1.8"/>
    </reaction>
</comment>
<dbReference type="CDD" id="cd04087">
    <property type="entry name" value="PTPA"/>
    <property type="match status" value="1"/>
</dbReference>
<dbReference type="GO" id="GO:0000082">
    <property type="term" value="P:G1/S transition of mitotic cell cycle"/>
    <property type="evidence" value="ECO:0007669"/>
    <property type="project" value="EnsemblFungi"/>
</dbReference>
<sequence length="320" mass="36187">MENQPTLPSLSSTYTPATPVKCIHTQQDIVTFTESVAFERLLTFVMLLNQSVRGKKVSDVTTVPLHVQQVMDVLDVVDAWLDDFPPLHNPQRFGNKAFRQWAEKVAQETPRLMATMLPASIHVALPELNVYWLGSFGNETRIDYGSGHELSFMAWLCGLAMLDYFGPEDHAAIVLCLFNKYLELVRKIQRTYTLEPAGSHGVWGLDDHQFLPYVWGSAQLINHSKLKPSSITKPDLVEAMAGEYLYFRCIQYIGQVKRGPFHEHSPMLYDISGVISWNKVNTGMAKMYVAEVLKKVPVVQHFPFGHLFPFVQIQPSSSSS</sequence>
<evidence type="ECO:0000256" key="4">
    <source>
        <dbReference type="ARBA" id="ARBA00022490"/>
    </source>
</evidence>
<protein>
    <recommendedName>
        <fullName evidence="7">Serine/threonine-protein phosphatase 2A activator</fullName>
        <ecNumber evidence="7">5.2.1.8</ecNumber>
    </recommendedName>
    <alternativeName>
        <fullName evidence="7">Phosphotyrosyl phosphatase activator</fullName>
    </alternativeName>
</protein>
<dbReference type="SUPFAM" id="SSF140984">
    <property type="entry name" value="PTPA-like"/>
    <property type="match status" value="1"/>
</dbReference>
<dbReference type="InterPro" id="IPR043170">
    <property type="entry name" value="PTPA_C_lid"/>
</dbReference>
<dbReference type="GO" id="GO:0006357">
    <property type="term" value="P:regulation of transcription by RNA polymerase II"/>
    <property type="evidence" value="ECO:0007669"/>
    <property type="project" value="EnsemblFungi"/>
</dbReference>
<dbReference type="EMBL" id="MCGE01000009">
    <property type="protein sequence ID" value="ORZ18160.1"/>
    <property type="molecule type" value="Genomic_DNA"/>
</dbReference>
<comment type="subcellular location">
    <subcellularLocation>
        <location evidence="2 7">Cytoplasm</location>
    </subcellularLocation>
</comment>
<evidence type="ECO:0000256" key="5">
    <source>
        <dbReference type="ARBA" id="ARBA00023110"/>
    </source>
</evidence>
<comment type="similarity">
    <text evidence="3 7">Belongs to the PTPA-type PPIase family.</text>
</comment>
<dbReference type="GO" id="GO:0006281">
    <property type="term" value="P:DNA repair"/>
    <property type="evidence" value="ECO:0007669"/>
    <property type="project" value="EnsemblFungi"/>
</dbReference>
<reference evidence="8 9" key="1">
    <citation type="submission" date="2016-07" db="EMBL/GenBank/DDBJ databases">
        <title>Pervasive Adenine N6-methylation of Active Genes in Fungi.</title>
        <authorList>
            <consortium name="DOE Joint Genome Institute"/>
            <person name="Mondo S.J."/>
            <person name="Dannebaum R.O."/>
            <person name="Kuo R.C."/>
            <person name="Labutti K."/>
            <person name="Haridas S."/>
            <person name="Kuo A."/>
            <person name="Salamov A."/>
            <person name="Ahrendt S.R."/>
            <person name="Lipzen A."/>
            <person name="Sullivan W."/>
            <person name="Andreopoulos W.B."/>
            <person name="Clum A."/>
            <person name="Lindquist E."/>
            <person name="Daum C."/>
            <person name="Ramamoorthy G.K."/>
            <person name="Gryganskyi A."/>
            <person name="Culley D."/>
            <person name="Magnuson J.K."/>
            <person name="James T.Y."/>
            <person name="O'Malley M.A."/>
            <person name="Stajich J.E."/>
            <person name="Spatafora J.W."/>
            <person name="Visel A."/>
            <person name="Grigoriev I.V."/>
        </authorList>
    </citation>
    <scope>NUCLEOTIDE SEQUENCE [LARGE SCALE GENOMIC DNA]</scope>
    <source>
        <strain evidence="8 9">NRRL 1336</strain>
    </source>
</reference>
<dbReference type="AlphaFoldDB" id="A0A1X2IKW5"/>
<proteinExistence type="inferred from homology"/>
<keyword evidence="5 7" id="KW-0697">Rotamase</keyword>
<dbReference type="PIRSF" id="PIRSF016325">
    <property type="entry name" value="Phstyr_phstse_ac"/>
    <property type="match status" value="1"/>
</dbReference>
<dbReference type="InterPro" id="IPR004327">
    <property type="entry name" value="Phstyr_phstse_ac"/>
</dbReference>
<dbReference type="GO" id="GO:0005737">
    <property type="term" value="C:cytoplasm"/>
    <property type="evidence" value="ECO:0007669"/>
    <property type="project" value="UniProtKB-SubCell"/>
</dbReference>
<dbReference type="Gene3D" id="1.20.120.1150">
    <property type="match status" value="1"/>
</dbReference>
<evidence type="ECO:0000256" key="6">
    <source>
        <dbReference type="ARBA" id="ARBA00023235"/>
    </source>
</evidence>
<dbReference type="Proteomes" id="UP000193560">
    <property type="component" value="Unassembled WGS sequence"/>
</dbReference>
<evidence type="ECO:0000256" key="1">
    <source>
        <dbReference type="ARBA" id="ARBA00000971"/>
    </source>
</evidence>
<dbReference type="Pfam" id="PF03095">
    <property type="entry name" value="PTPA"/>
    <property type="match status" value="1"/>
</dbReference>
<evidence type="ECO:0000256" key="3">
    <source>
        <dbReference type="ARBA" id="ARBA00011019"/>
    </source>
</evidence>
<comment type="caution">
    <text evidence="8">The sequence shown here is derived from an EMBL/GenBank/DDBJ whole genome shotgun (WGS) entry which is preliminary data.</text>
</comment>
<dbReference type="InterPro" id="IPR037218">
    <property type="entry name" value="PTPA_sf"/>
</dbReference>
<comment type="function">
    <text evidence="7">PPIases accelerate the folding of proteins. It catalyzes the cis-trans isomerization of proline imidic peptide bonds in oligopeptides.</text>
</comment>
<dbReference type="STRING" id="90262.A0A1X2IKW5"/>
<keyword evidence="4 7" id="KW-0963">Cytoplasm</keyword>
<dbReference type="GO" id="GO:0000159">
    <property type="term" value="C:protein phosphatase type 2A complex"/>
    <property type="evidence" value="ECO:0007669"/>
    <property type="project" value="EnsemblFungi"/>
</dbReference>
<dbReference type="GO" id="GO:0005634">
    <property type="term" value="C:nucleus"/>
    <property type="evidence" value="ECO:0007669"/>
    <property type="project" value="EnsemblFungi"/>
</dbReference>
<evidence type="ECO:0000313" key="9">
    <source>
        <dbReference type="Proteomes" id="UP000193560"/>
    </source>
</evidence>
<dbReference type="GO" id="GO:0007052">
    <property type="term" value="P:mitotic spindle organization"/>
    <property type="evidence" value="ECO:0007669"/>
    <property type="project" value="EnsemblFungi"/>
</dbReference>
<dbReference type="EC" id="5.2.1.8" evidence="7"/>
<dbReference type="PANTHER" id="PTHR10012">
    <property type="entry name" value="SERINE/THREONINE-PROTEIN PHOSPHATASE 2A REGULATORY SUBUNIT B"/>
    <property type="match status" value="1"/>
</dbReference>
<organism evidence="8 9">
    <name type="scientific">Absidia repens</name>
    <dbReference type="NCBI Taxonomy" id="90262"/>
    <lineage>
        <taxon>Eukaryota</taxon>
        <taxon>Fungi</taxon>
        <taxon>Fungi incertae sedis</taxon>
        <taxon>Mucoromycota</taxon>
        <taxon>Mucoromycotina</taxon>
        <taxon>Mucoromycetes</taxon>
        <taxon>Mucorales</taxon>
        <taxon>Cunninghamellaceae</taxon>
        <taxon>Absidia</taxon>
    </lineage>
</organism>
<dbReference type="OrthoDB" id="16120at2759"/>
<keyword evidence="6 7" id="KW-0413">Isomerase</keyword>
<keyword evidence="9" id="KW-1185">Reference proteome</keyword>
<accession>A0A1X2IKW5</accession>
<dbReference type="GO" id="GO:0008160">
    <property type="term" value="F:protein tyrosine phosphatase activator activity"/>
    <property type="evidence" value="ECO:0007669"/>
    <property type="project" value="TreeGrafter"/>
</dbReference>
<evidence type="ECO:0000256" key="7">
    <source>
        <dbReference type="RuleBase" id="RU361210"/>
    </source>
</evidence>